<evidence type="ECO:0000313" key="3">
    <source>
        <dbReference type="Proteomes" id="UP001152519"/>
    </source>
</evidence>
<evidence type="ECO:0000313" key="2">
    <source>
        <dbReference type="EMBL" id="CAG6399455.1"/>
    </source>
</evidence>
<proteinExistence type="predicted"/>
<dbReference type="Proteomes" id="UP001152519">
    <property type="component" value="Unassembled WGS sequence"/>
</dbReference>
<organism evidence="2 3">
    <name type="scientific">Actinacidiphila cocklensis</name>
    <dbReference type="NCBI Taxonomy" id="887465"/>
    <lineage>
        <taxon>Bacteria</taxon>
        <taxon>Bacillati</taxon>
        <taxon>Actinomycetota</taxon>
        <taxon>Actinomycetes</taxon>
        <taxon>Kitasatosporales</taxon>
        <taxon>Streptomycetaceae</taxon>
        <taxon>Actinacidiphila</taxon>
    </lineage>
</organism>
<evidence type="ECO:0000256" key="1">
    <source>
        <dbReference type="SAM" id="Phobius"/>
    </source>
</evidence>
<keyword evidence="1" id="KW-1133">Transmembrane helix</keyword>
<gene>
    <name evidence="2" type="ORF">SCOCK_900006</name>
</gene>
<reference evidence="2" key="1">
    <citation type="submission" date="2021-05" db="EMBL/GenBank/DDBJ databases">
        <authorList>
            <person name="Arsene-Ploetze F."/>
        </authorList>
    </citation>
    <scope>NUCLEOTIDE SEQUENCE</scope>
    <source>
        <strain evidence="2">DSM 42138</strain>
    </source>
</reference>
<name>A0A9W4E5D5_9ACTN</name>
<dbReference type="EMBL" id="CAJSLV010000126">
    <property type="protein sequence ID" value="CAG6399455.1"/>
    <property type="molecule type" value="Genomic_DNA"/>
</dbReference>
<keyword evidence="1" id="KW-0472">Membrane</keyword>
<keyword evidence="1" id="KW-0812">Transmembrane</keyword>
<comment type="caution">
    <text evidence="2">The sequence shown here is derived from an EMBL/GenBank/DDBJ whole genome shotgun (WGS) entry which is preliminary data.</text>
</comment>
<feature type="transmembrane region" description="Helical" evidence="1">
    <location>
        <begin position="20"/>
        <end position="38"/>
    </location>
</feature>
<protein>
    <submittedName>
        <fullName evidence="2">Uncharacterized protein</fullName>
    </submittedName>
</protein>
<keyword evidence="3" id="KW-1185">Reference proteome</keyword>
<sequence length="62" mass="6218">MEVPHCVIAPGGEPVHGAKGWHVVVIAVIVTVIVLACAGMSADWLSAGAAALSAGVMLNKKN</sequence>
<accession>A0A9W4E5D5</accession>
<dbReference type="AlphaFoldDB" id="A0A9W4E5D5"/>